<dbReference type="KEGG" id="dfa:DFA_07752"/>
<proteinExistence type="predicted"/>
<name>F4Q352_CACFS</name>
<evidence type="ECO:0000313" key="2">
    <source>
        <dbReference type="EMBL" id="EGG16774.1"/>
    </source>
</evidence>
<sequence>MLYKSLTHLANPSIGSRTFETMDEFSHDSLQAFNDVAKTRGTGKGGKGGNGGKGKGAAGGKP</sequence>
<evidence type="ECO:0000313" key="3">
    <source>
        <dbReference type="Proteomes" id="UP000007797"/>
    </source>
</evidence>
<dbReference type="AlphaFoldDB" id="F4Q352"/>
<dbReference type="Proteomes" id="UP000007797">
    <property type="component" value="Unassembled WGS sequence"/>
</dbReference>
<organism evidence="2 3">
    <name type="scientific">Cavenderia fasciculata</name>
    <name type="common">Slime mold</name>
    <name type="synonym">Dictyostelium fasciculatum</name>
    <dbReference type="NCBI Taxonomy" id="261658"/>
    <lineage>
        <taxon>Eukaryota</taxon>
        <taxon>Amoebozoa</taxon>
        <taxon>Evosea</taxon>
        <taxon>Eumycetozoa</taxon>
        <taxon>Dictyostelia</taxon>
        <taxon>Acytosteliales</taxon>
        <taxon>Cavenderiaceae</taxon>
        <taxon>Cavenderia</taxon>
    </lineage>
</organism>
<dbReference type="RefSeq" id="XP_004355248.1">
    <property type="nucleotide sequence ID" value="XM_004355196.1"/>
</dbReference>
<protein>
    <submittedName>
        <fullName evidence="2">Uncharacterized protein</fullName>
    </submittedName>
</protein>
<evidence type="ECO:0000256" key="1">
    <source>
        <dbReference type="SAM" id="MobiDB-lite"/>
    </source>
</evidence>
<reference evidence="3" key="1">
    <citation type="journal article" date="2011" name="Genome Res.">
        <title>Phylogeny-wide analysis of social amoeba genomes highlights ancient origins for complex intercellular communication.</title>
        <authorList>
            <person name="Heidel A.J."/>
            <person name="Lawal H.M."/>
            <person name="Felder M."/>
            <person name="Schilde C."/>
            <person name="Helps N.R."/>
            <person name="Tunggal B."/>
            <person name="Rivero F."/>
            <person name="John U."/>
            <person name="Schleicher M."/>
            <person name="Eichinger L."/>
            <person name="Platzer M."/>
            <person name="Noegel A.A."/>
            <person name="Schaap P."/>
            <person name="Gloeckner G."/>
        </authorList>
    </citation>
    <scope>NUCLEOTIDE SEQUENCE [LARGE SCALE GENOMIC DNA]</scope>
    <source>
        <strain evidence="3">SH3</strain>
    </source>
</reference>
<feature type="compositionally biased region" description="Gly residues" evidence="1">
    <location>
        <begin position="42"/>
        <end position="62"/>
    </location>
</feature>
<dbReference type="EMBL" id="GL883021">
    <property type="protein sequence ID" value="EGG16774.1"/>
    <property type="molecule type" value="Genomic_DNA"/>
</dbReference>
<gene>
    <name evidence="2" type="ORF">DFA_07752</name>
</gene>
<dbReference type="GeneID" id="14869242"/>
<accession>F4Q352</accession>
<feature type="region of interest" description="Disordered" evidence="1">
    <location>
        <begin position="37"/>
        <end position="62"/>
    </location>
</feature>
<keyword evidence="3" id="KW-1185">Reference proteome</keyword>